<keyword evidence="11" id="KW-0863">Zinc-finger</keyword>
<reference evidence="20 21" key="1">
    <citation type="submission" date="2019-09" db="EMBL/GenBank/DDBJ databases">
        <title>Bird 10,000 Genomes (B10K) Project - Family phase.</title>
        <authorList>
            <person name="Zhang G."/>
        </authorList>
    </citation>
    <scope>NUCLEOTIDE SEQUENCE [LARGE SCALE GENOMIC DNA]</scope>
    <source>
        <strain evidence="20">B10K-DU-005-78</strain>
        <tissue evidence="20">Mixed tissue sample</tissue>
    </source>
</reference>
<dbReference type="InterPro" id="IPR013761">
    <property type="entry name" value="SAM/pointed_sf"/>
</dbReference>
<evidence type="ECO:0000259" key="19">
    <source>
        <dbReference type="PROSITE" id="PS50011"/>
    </source>
</evidence>
<keyword evidence="7" id="KW-0597">Phosphoprotein</keyword>
<dbReference type="GO" id="GO:0004674">
    <property type="term" value="F:protein serine/threonine kinase activity"/>
    <property type="evidence" value="ECO:0007669"/>
    <property type="project" value="UniProtKB-KW"/>
</dbReference>
<name>A0A7L0GPQ8_HERCA</name>
<gene>
    <name evidence="20" type="primary">Ksr2</name>
    <name evidence="20" type="ORF">HERCAC_R08215</name>
</gene>
<evidence type="ECO:0000256" key="15">
    <source>
        <dbReference type="ARBA" id="ARBA00023136"/>
    </source>
</evidence>
<evidence type="ECO:0000256" key="14">
    <source>
        <dbReference type="ARBA" id="ARBA00022840"/>
    </source>
</evidence>
<evidence type="ECO:0000256" key="12">
    <source>
        <dbReference type="ARBA" id="ARBA00022777"/>
    </source>
</evidence>
<comment type="catalytic activity">
    <reaction evidence="17">
        <text>L-seryl-[protein] + ATP = O-phospho-L-seryl-[protein] + ADP + H(+)</text>
        <dbReference type="Rhea" id="RHEA:17989"/>
        <dbReference type="Rhea" id="RHEA-COMP:9863"/>
        <dbReference type="Rhea" id="RHEA-COMP:11604"/>
        <dbReference type="ChEBI" id="CHEBI:15378"/>
        <dbReference type="ChEBI" id="CHEBI:29999"/>
        <dbReference type="ChEBI" id="CHEBI:30616"/>
        <dbReference type="ChEBI" id="CHEBI:83421"/>
        <dbReference type="ChEBI" id="CHEBI:456216"/>
        <dbReference type="EC" id="2.7.11.1"/>
    </reaction>
</comment>
<evidence type="ECO:0000256" key="8">
    <source>
        <dbReference type="ARBA" id="ARBA00022679"/>
    </source>
</evidence>
<evidence type="ECO:0000256" key="7">
    <source>
        <dbReference type="ARBA" id="ARBA00022553"/>
    </source>
</evidence>
<dbReference type="Gene3D" id="1.10.510.10">
    <property type="entry name" value="Transferase(Phosphotransferase) domain 1"/>
    <property type="match status" value="1"/>
</dbReference>
<dbReference type="PANTHER" id="PTHR23257:SF775">
    <property type="entry name" value="KINASE SUPPRESSOR OF RAS 2"/>
    <property type="match status" value="1"/>
</dbReference>
<evidence type="ECO:0000313" key="20">
    <source>
        <dbReference type="EMBL" id="NXK08830.1"/>
    </source>
</evidence>
<comment type="catalytic activity">
    <reaction evidence="16">
        <text>L-threonyl-[protein] + ATP = O-phospho-L-threonyl-[protein] + ADP + H(+)</text>
        <dbReference type="Rhea" id="RHEA:46608"/>
        <dbReference type="Rhea" id="RHEA-COMP:11060"/>
        <dbReference type="Rhea" id="RHEA-COMP:11605"/>
        <dbReference type="ChEBI" id="CHEBI:15378"/>
        <dbReference type="ChEBI" id="CHEBI:30013"/>
        <dbReference type="ChEBI" id="CHEBI:30616"/>
        <dbReference type="ChEBI" id="CHEBI:61977"/>
        <dbReference type="ChEBI" id="CHEBI:456216"/>
        <dbReference type="EC" id="2.7.11.1"/>
    </reaction>
</comment>
<dbReference type="InterPro" id="IPR000719">
    <property type="entry name" value="Prot_kinase_dom"/>
</dbReference>
<dbReference type="PANTHER" id="PTHR23257">
    <property type="entry name" value="SERINE-THREONINE PROTEIN KINASE"/>
    <property type="match status" value="1"/>
</dbReference>
<dbReference type="InterPro" id="IPR008271">
    <property type="entry name" value="Ser/Thr_kinase_AS"/>
</dbReference>
<dbReference type="CDD" id="cd14153">
    <property type="entry name" value="PK_KSR2"/>
    <property type="match status" value="1"/>
</dbReference>
<dbReference type="AlphaFoldDB" id="A0A7L0GPQ8"/>
<sequence length="861" mass="96080">QSKLVKYFSRQLSCKRKVALQERNAKLEGFPQLLHWFRIVDVRKEVMEEITPGQLSLEELLDMTDDQVCATVEKFGANREECARLNASLSCLRSVHKSGGSLSKQDWTIQWPTTEPGKENSPGCQPEPGQWGRTHLSQSPKVQPKCGQHHCHAGSPHGPMYTHVDRLTVEGHPGLCPPMESGHRSLPPSPRQRHIAHTPPRTPNIVTTMTPPGTPPVRRRNKLKPPGTPPPSSRKLIHLIPGFTALHRSKSHEFQLGHRVDEAHTPNLPKQEPQDTLPCLSPNLRFLGGKKAWAESPEGCGGSRRKPGYPGYLLPGPEGSRDAQAAPAVACEGLKSAALTECSQLPDPGLPLFRQEEIGGGLGWQRYLVPTASWCRLFPHCVPKAAAATGLQSLCEMRPVLSLVTQGPLHWQHLGVALAGTAFTGFSSSLPPRVLQDHIPVPYQPDSSSNPSSTTSSTPSSPAPPLPPSATPPSPLHPSPQCPRQQKQFNLPGTVSSPPPHLPDERGSCPGVFFLLFYCAYIPWTPPLQNEEGPEEAQESEDDFEEMNLSLLSARNFPRKASQTSIFLQEWDIPFEQLEIGELIGKGRFGQVFHGRWHGEVAIRLIDIERDNEDQLKAFKREVMAYRQTRHENVVLFMGACMSPPHLAIITSLCKGRTLYSVVRDAKIVLDVNKTRQIAQEIVKGMGYLHAKGILHKDLKSKNVFYDNGKVVITDFGLFSISGVLQAGRRENKLRIQNGWLCHLAPEIIRQLSPDTEEDKLPFSKHSDVFALGTIWYELHAREWPFKTQPAEAIIWQVGRGMKPNLSQIGMGKEISDILLFCWAYEQEERPTFTKLMDMLEKLPKRNRRLSHPGHFWKSAE</sequence>
<dbReference type="InterPro" id="IPR011009">
    <property type="entry name" value="Kinase-like_dom_sf"/>
</dbReference>
<keyword evidence="6" id="KW-0723">Serine/threonine-protein kinase</keyword>
<evidence type="ECO:0000256" key="3">
    <source>
        <dbReference type="ARBA" id="ARBA00005843"/>
    </source>
</evidence>
<evidence type="ECO:0000256" key="9">
    <source>
        <dbReference type="ARBA" id="ARBA00022723"/>
    </source>
</evidence>
<evidence type="ECO:0000256" key="1">
    <source>
        <dbReference type="ARBA" id="ARBA00004170"/>
    </source>
</evidence>
<dbReference type="InterPro" id="IPR050167">
    <property type="entry name" value="Ser_Thr_protein_kinase"/>
</dbReference>
<accession>A0A7L0GPQ8</accession>
<dbReference type="Proteomes" id="UP000555649">
    <property type="component" value="Unassembled WGS sequence"/>
</dbReference>
<feature type="region of interest" description="Disordered" evidence="18">
    <location>
        <begin position="180"/>
        <end position="236"/>
    </location>
</feature>
<dbReference type="GO" id="GO:0005524">
    <property type="term" value="F:ATP binding"/>
    <property type="evidence" value="ECO:0007669"/>
    <property type="project" value="UniProtKB-KW"/>
</dbReference>
<dbReference type="PROSITE" id="PS00108">
    <property type="entry name" value="PROTEIN_KINASE_ST"/>
    <property type="match status" value="1"/>
</dbReference>
<evidence type="ECO:0000256" key="10">
    <source>
        <dbReference type="ARBA" id="ARBA00022741"/>
    </source>
</evidence>
<keyword evidence="9" id="KW-0479">Metal-binding</keyword>
<dbReference type="FunFam" id="3.30.200.20:FF:000034">
    <property type="entry name" value="Kinase suppressor of Ras 1"/>
    <property type="match status" value="1"/>
</dbReference>
<keyword evidence="15" id="KW-0472">Membrane</keyword>
<organism evidence="20 21">
    <name type="scientific">Herpetotheres cachinnans</name>
    <name type="common">Laughing falcon</name>
    <name type="synonym">Falco cachinnans</name>
    <dbReference type="NCBI Taxonomy" id="56343"/>
    <lineage>
        <taxon>Eukaryota</taxon>
        <taxon>Metazoa</taxon>
        <taxon>Chordata</taxon>
        <taxon>Craniata</taxon>
        <taxon>Vertebrata</taxon>
        <taxon>Euteleostomi</taxon>
        <taxon>Archelosauria</taxon>
        <taxon>Archosauria</taxon>
        <taxon>Dinosauria</taxon>
        <taxon>Saurischia</taxon>
        <taxon>Theropoda</taxon>
        <taxon>Coelurosauria</taxon>
        <taxon>Aves</taxon>
        <taxon>Neognathae</taxon>
        <taxon>Neoaves</taxon>
        <taxon>Telluraves</taxon>
        <taxon>Australaves</taxon>
        <taxon>Falconiformes</taxon>
        <taxon>Falconidae</taxon>
        <taxon>Herpetotheres</taxon>
    </lineage>
</organism>
<evidence type="ECO:0000256" key="11">
    <source>
        <dbReference type="ARBA" id="ARBA00022771"/>
    </source>
</evidence>
<evidence type="ECO:0000256" key="4">
    <source>
        <dbReference type="ARBA" id="ARBA00012513"/>
    </source>
</evidence>
<comment type="similarity">
    <text evidence="3">Belongs to the protein kinase superfamily. TKL Ser/Thr protein kinase family.</text>
</comment>
<dbReference type="PROSITE" id="PS50011">
    <property type="entry name" value="PROTEIN_KINASE_DOM"/>
    <property type="match status" value="1"/>
</dbReference>
<feature type="compositionally biased region" description="Low complexity" evidence="18">
    <location>
        <begin position="447"/>
        <end position="460"/>
    </location>
</feature>
<dbReference type="FunFam" id="1.10.510.10:FF:000107">
    <property type="entry name" value="kinase suppressor of Ras 1"/>
    <property type="match status" value="1"/>
</dbReference>
<dbReference type="GO" id="GO:0019722">
    <property type="term" value="P:calcium-mediated signaling"/>
    <property type="evidence" value="ECO:0007669"/>
    <property type="project" value="TreeGrafter"/>
</dbReference>
<feature type="region of interest" description="Disordered" evidence="18">
    <location>
        <begin position="437"/>
        <end position="503"/>
    </location>
</feature>
<dbReference type="FunFam" id="1.10.150.50:FF:000031">
    <property type="entry name" value="Kinase suppressor of Ras 2"/>
    <property type="match status" value="1"/>
</dbReference>
<feature type="compositionally biased region" description="Polar residues" evidence="18">
    <location>
        <begin position="482"/>
        <end position="496"/>
    </location>
</feature>
<feature type="compositionally biased region" description="Pro residues" evidence="18">
    <location>
        <begin position="461"/>
        <end position="481"/>
    </location>
</feature>
<evidence type="ECO:0000256" key="18">
    <source>
        <dbReference type="SAM" id="MobiDB-lite"/>
    </source>
</evidence>
<evidence type="ECO:0000256" key="17">
    <source>
        <dbReference type="ARBA" id="ARBA00048679"/>
    </source>
</evidence>
<keyword evidence="13" id="KW-0862">Zinc</keyword>
<evidence type="ECO:0000256" key="13">
    <source>
        <dbReference type="ARBA" id="ARBA00022833"/>
    </source>
</evidence>
<evidence type="ECO:0000256" key="6">
    <source>
        <dbReference type="ARBA" id="ARBA00022527"/>
    </source>
</evidence>
<evidence type="ECO:0000256" key="5">
    <source>
        <dbReference type="ARBA" id="ARBA00022490"/>
    </source>
</evidence>
<comment type="caution">
    <text evidence="20">The sequence shown here is derived from an EMBL/GenBank/DDBJ whole genome shotgun (WGS) entry which is preliminary data.</text>
</comment>
<dbReference type="SMART" id="SM00220">
    <property type="entry name" value="S_TKc"/>
    <property type="match status" value="1"/>
</dbReference>
<dbReference type="EC" id="2.7.11.1" evidence="4"/>
<dbReference type="GO" id="GO:0008270">
    <property type="term" value="F:zinc ion binding"/>
    <property type="evidence" value="ECO:0007669"/>
    <property type="project" value="UniProtKB-KW"/>
</dbReference>
<keyword evidence="5" id="KW-0963">Cytoplasm</keyword>
<keyword evidence="10" id="KW-0547">Nucleotide-binding</keyword>
<keyword evidence="14" id="KW-0067">ATP-binding</keyword>
<dbReference type="EMBL" id="VXAJ01000267">
    <property type="protein sequence ID" value="NXK08830.1"/>
    <property type="molecule type" value="Genomic_DNA"/>
</dbReference>
<comment type="subcellular location">
    <subcellularLocation>
        <location evidence="2">Cytoplasm</location>
    </subcellularLocation>
    <subcellularLocation>
        <location evidence="1">Membrane</location>
        <topology evidence="1">Peripheral membrane protein</topology>
    </subcellularLocation>
</comment>
<feature type="non-terminal residue" evidence="20">
    <location>
        <position position="861"/>
    </location>
</feature>
<dbReference type="Pfam" id="PF07714">
    <property type="entry name" value="PK_Tyr_Ser-Thr"/>
    <property type="match status" value="1"/>
</dbReference>
<dbReference type="Gene3D" id="3.30.200.20">
    <property type="entry name" value="Phosphorylase Kinase, domain 1"/>
    <property type="match status" value="1"/>
</dbReference>
<evidence type="ECO:0000256" key="16">
    <source>
        <dbReference type="ARBA" id="ARBA00047899"/>
    </source>
</evidence>
<evidence type="ECO:0000313" key="21">
    <source>
        <dbReference type="Proteomes" id="UP000555649"/>
    </source>
</evidence>
<dbReference type="GO" id="GO:0007265">
    <property type="term" value="P:Ras protein signal transduction"/>
    <property type="evidence" value="ECO:0007669"/>
    <property type="project" value="TreeGrafter"/>
</dbReference>
<proteinExistence type="inferred from homology"/>
<dbReference type="SUPFAM" id="SSF56112">
    <property type="entry name" value="Protein kinase-like (PK-like)"/>
    <property type="match status" value="1"/>
</dbReference>
<evidence type="ECO:0000256" key="2">
    <source>
        <dbReference type="ARBA" id="ARBA00004496"/>
    </source>
</evidence>
<protein>
    <recommendedName>
        <fullName evidence="4">non-specific serine/threonine protein kinase</fullName>
        <ecNumber evidence="4">2.7.11.1</ecNumber>
    </recommendedName>
</protein>
<dbReference type="GO" id="GO:0005829">
    <property type="term" value="C:cytosol"/>
    <property type="evidence" value="ECO:0007669"/>
    <property type="project" value="TreeGrafter"/>
</dbReference>
<dbReference type="Gene3D" id="1.10.150.50">
    <property type="entry name" value="Transcription Factor, Ets-1"/>
    <property type="match status" value="1"/>
</dbReference>
<dbReference type="InterPro" id="IPR001245">
    <property type="entry name" value="Ser-Thr/Tyr_kinase_cat_dom"/>
</dbReference>
<feature type="non-terminal residue" evidence="20">
    <location>
        <position position="1"/>
    </location>
</feature>
<keyword evidence="8" id="KW-0808">Transferase</keyword>
<feature type="region of interest" description="Disordered" evidence="18">
    <location>
        <begin position="111"/>
        <end position="151"/>
    </location>
</feature>
<dbReference type="GO" id="GO:0005886">
    <property type="term" value="C:plasma membrane"/>
    <property type="evidence" value="ECO:0007669"/>
    <property type="project" value="TreeGrafter"/>
</dbReference>
<keyword evidence="12 20" id="KW-0418">Kinase</keyword>
<feature type="domain" description="Protein kinase" evidence="19">
    <location>
        <begin position="578"/>
        <end position="843"/>
    </location>
</feature>
<keyword evidence="21" id="KW-1185">Reference proteome</keyword>